<dbReference type="Proteomes" id="UP000250266">
    <property type="component" value="Unassembled WGS sequence"/>
</dbReference>
<keyword evidence="2" id="KW-1185">Reference proteome</keyword>
<feature type="non-terminal residue" evidence="1">
    <location>
        <position position="1"/>
    </location>
</feature>
<reference evidence="1 2" key="1">
    <citation type="journal article" date="2016" name="Nat. Commun.">
        <title>Ectomycorrhizal ecology is imprinted in the genome of the dominant symbiotic fungus Cenococcum geophilum.</title>
        <authorList>
            <consortium name="DOE Joint Genome Institute"/>
            <person name="Peter M."/>
            <person name="Kohler A."/>
            <person name="Ohm R.A."/>
            <person name="Kuo A."/>
            <person name="Krutzmann J."/>
            <person name="Morin E."/>
            <person name="Arend M."/>
            <person name="Barry K.W."/>
            <person name="Binder M."/>
            <person name="Choi C."/>
            <person name="Clum A."/>
            <person name="Copeland A."/>
            <person name="Grisel N."/>
            <person name="Haridas S."/>
            <person name="Kipfer T."/>
            <person name="LaButti K."/>
            <person name="Lindquist E."/>
            <person name="Lipzen A."/>
            <person name="Maire R."/>
            <person name="Meier B."/>
            <person name="Mihaltcheva S."/>
            <person name="Molinier V."/>
            <person name="Murat C."/>
            <person name="Poggeler S."/>
            <person name="Quandt C.A."/>
            <person name="Sperisen C."/>
            <person name="Tritt A."/>
            <person name="Tisserant E."/>
            <person name="Crous P.W."/>
            <person name="Henrissat B."/>
            <person name="Nehls U."/>
            <person name="Egli S."/>
            <person name="Spatafora J.W."/>
            <person name="Grigoriev I.V."/>
            <person name="Martin F.M."/>
        </authorList>
    </citation>
    <scope>NUCLEOTIDE SEQUENCE [LARGE SCALE GENOMIC DNA]</scope>
    <source>
        <strain evidence="1 2">CBS 459.81</strain>
    </source>
</reference>
<name>A0A8E2EA76_9PEZI</name>
<dbReference type="OrthoDB" id="4424523at2759"/>
<sequence>TWGFVIYRCTYDSDADWEEFMRQLHILFQDVLSVYNGLDMVDSLAQTVFNDKPIFDHATSSAIRQHLKQWAAAAPQQEQGTGPGLFQRYKYCIQVGKQALESVLNGGPPESSTGFVNIIRKDWEPNLDPEEQEPEEELIEGCTQHNAGWMTVSFPNVGVVIYHMFRGEHQWRYEYRRPPQLAPA</sequence>
<dbReference type="EMBL" id="KV744975">
    <property type="protein sequence ID" value="OCK80064.1"/>
    <property type="molecule type" value="Genomic_DNA"/>
</dbReference>
<organism evidence="1 2">
    <name type="scientific">Lepidopterella palustris CBS 459.81</name>
    <dbReference type="NCBI Taxonomy" id="1314670"/>
    <lineage>
        <taxon>Eukaryota</taxon>
        <taxon>Fungi</taxon>
        <taxon>Dikarya</taxon>
        <taxon>Ascomycota</taxon>
        <taxon>Pezizomycotina</taxon>
        <taxon>Dothideomycetes</taxon>
        <taxon>Pleosporomycetidae</taxon>
        <taxon>Mytilinidiales</taxon>
        <taxon>Argynnaceae</taxon>
        <taxon>Lepidopterella</taxon>
    </lineage>
</organism>
<protein>
    <submittedName>
        <fullName evidence="1">Uncharacterized protein</fullName>
    </submittedName>
</protein>
<evidence type="ECO:0000313" key="1">
    <source>
        <dbReference type="EMBL" id="OCK80064.1"/>
    </source>
</evidence>
<accession>A0A8E2EA76</accession>
<evidence type="ECO:0000313" key="2">
    <source>
        <dbReference type="Proteomes" id="UP000250266"/>
    </source>
</evidence>
<gene>
    <name evidence="1" type="ORF">K432DRAFT_298403</name>
</gene>
<dbReference type="AlphaFoldDB" id="A0A8E2EA76"/>
<proteinExistence type="predicted"/>